<dbReference type="EMBL" id="KV878216">
    <property type="protein sequence ID" value="OJJ30937.1"/>
    <property type="molecule type" value="Genomic_DNA"/>
</dbReference>
<proteinExistence type="inferred from homology"/>
<dbReference type="InterPro" id="IPR024652">
    <property type="entry name" value="Trichodiene_synth"/>
</dbReference>
<dbReference type="GO" id="GO:0016838">
    <property type="term" value="F:carbon-oxygen lyase activity, acting on phosphates"/>
    <property type="evidence" value="ECO:0007669"/>
    <property type="project" value="InterPro"/>
</dbReference>
<evidence type="ECO:0000256" key="1">
    <source>
        <dbReference type="ARBA" id="ARBA00007946"/>
    </source>
</evidence>
<keyword evidence="4" id="KW-1185">Reference proteome</keyword>
<dbReference type="Pfam" id="PF06330">
    <property type="entry name" value="TRI5"/>
    <property type="match status" value="1"/>
</dbReference>
<dbReference type="SUPFAM" id="SSF48576">
    <property type="entry name" value="Terpenoid synthases"/>
    <property type="match status" value="1"/>
</dbReference>
<dbReference type="VEuPathDB" id="FungiDB:ASPWEDRAFT_44891"/>
<comment type="similarity">
    <text evidence="1">Belongs to the trichodiene synthase family.</text>
</comment>
<evidence type="ECO:0000313" key="3">
    <source>
        <dbReference type="EMBL" id="OJJ30937.1"/>
    </source>
</evidence>
<keyword evidence="2" id="KW-0456">Lyase</keyword>
<dbReference type="OrthoDB" id="2998174at2759"/>
<name>A0A1L9R7S7_ASPWE</name>
<evidence type="ECO:0000256" key="2">
    <source>
        <dbReference type="ARBA" id="ARBA00023239"/>
    </source>
</evidence>
<dbReference type="Gene3D" id="1.10.600.10">
    <property type="entry name" value="Farnesyl Diphosphate Synthase"/>
    <property type="match status" value="1"/>
</dbReference>
<dbReference type="RefSeq" id="XP_040684614.1">
    <property type="nucleotide sequence ID" value="XM_040836384.1"/>
</dbReference>
<dbReference type="GeneID" id="63752232"/>
<dbReference type="InterPro" id="IPR008949">
    <property type="entry name" value="Isoprenoid_synthase_dom_sf"/>
</dbReference>
<dbReference type="AlphaFoldDB" id="A0A1L9R7S7"/>
<protein>
    <recommendedName>
        <fullName evidence="5">Terpene synthase</fullName>
    </recommendedName>
</protein>
<evidence type="ECO:0000313" key="4">
    <source>
        <dbReference type="Proteomes" id="UP000184383"/>
    </source>
</evidence>
<reference evidence="4" key="1">
    <citation type="journal article" date="2017" name="Genome Biol.">
        <title>Comparative genomics reveals high biological diversity and specific adaptations in the industrially and medically important fungal genus Aspergillus.</title>
        <authorList>
            <person name="de Vries R.P."/>
            <person name="Riley R."/>
            <person name="Wiebenga A."/>
            <person name="Aguilar-Osorio G."/>
            <person name="Amillis S."/>
            <person name="Uchima C.A."/>
            <person name="Anderluh G."/>
            <person name="Asadollahi M."/>
            <person name="Askin M."/>
            <person name="Barry K."/>
            <person name="Battaglia E."/>
            <person name="Bayram O."/>
            <person name="Benocci T."/>
            <person name="Braus-Stromeyer S.A."/>
            <person name="Caldana C."/>
            <person name="Canovas D."/>
            <person name="Cerqueira G.C."/>
            <person name="Chen F."/>
            <person name="Chen W."/>
            <person name="Choi C."/>
            <person name="Clum A."/>
            <person name="Dos Santos R.A."/>
            <person name="Damasio A.R."/>
            <person name="Diallinas G."/>
            <person name="Emri T."/>
            <person name="Fekete E."/>
            <person name="Flipphi M."/>
            <person name="Freyberg S."/>
            <person name="Gallo A."/>
            <person name="Gournas C."/>
            <person name="Habgood R."/>
            <person name="Hainaut M."/>
            <person name="Harispe M.L."/>
            <person name="Henrissat B."/>
            <person name="Hilden K.S."/>
            <person name="Hope R."/>
            <person name="Hossain A."/>
            <person name="Karabika E."/>
            <person name="Karaffa L."/>
            <person name="Karanyi Z."/>
            <person name="Krasevec N."/>
            <person name="Kuo A."/>
            <person name="Kusch H."/>
            <person name="LaButti K."/>
            <person name="Lagendijk E.L."/>
            <person name="Lapidus A."/>
            <person name="Levasseur A."/>
            <person name="Lindquist E."/>
            <person name="Lipzen A."/>
            <person name="Logrieco A.F."/>
            <person name="MacCabe A."/>
            <person name="Maekelae M.R."/>
            <person name="Malavazi I."/>
            <person name="Melin P."/>
            <person name="Meyer V."/>
            <person name="Mielnichuk N."/>
            <person name="Miskei M."/>
            <person name="Molnar A.P."/>
            <person name="Mule G."/>
            <person name="Ngan C.Y."/>
            <person name="Orejas M."/>
            <person name="Orosz E."/>
            <person name="Ouedraogo J.P."/>
            <person name="Overkamp K.M."/>
            <person name="Park H.-S."/>
            <person name="Perrone G."/>
            <person name="Piumi F."/>
            <person name="Punt P.J."/>
            <person name="Ram A.F."/>
            <person name="Ramon A."/>
            <person name="Rauscher S."/>
            <person name="Record E."/>
            <person name="Riano-Pachon D.M."/>
            <person name="Robert V."/>
            <person name="Roehrig J."/>
            <person name="Ruller R."/>
            <person name="Salamov A."/>
            <person name="Salih N.S."/>
            <person name="Samson R.A."/>
            <person name="Sandor E."/>
            <person name="Sanguinetti M."/>
            <person name="Schuetze T."/>
            <person name="Sepcic K."/>
            <person name="Shelest E."/>
            <person name="Sherlock G."/>
            <person name="Sophianopoulou V."/>
            <person name="Squina F.M."/>
            <person name="Sun H."/>
            <person name="Susca A."/>
            <person name="Todd R.B."/>
            <person name="Tsang A."/>
            <person name="Unkles S.E."/>
            <person name="van de Wiele N."/>
            <person name="van Rossen-Uffink D."/>
            <person name="Oliveira J.V."/>
            <person name="Vesth T.C."/>
            <person name="Visser J."/>
            <person name="Yu J.-H."/>
            <person name="Zhou M."/>
            <person name="Andersen M.R."/>
            <person name="Archer D.B."/>
            <person name="Baker S.E."/>
            <person name="Benoit I."/>
            <person name="Brakhage A.A."/>
            <person name="Braus G.H."/>
            <person name="Fischer R."/>
            <person name="Frisvad J.C."/>
            <person name="Goldman G.H."/>
            <person name="Houbraken J."/>
            <person name="Oakley B."/>
            <person name="Pocsi I."/>
            <person name="Scazzocchio C."/>
            <person name="Seiboth B."/>
            <person name="vanKuyk P.A."/>
            <person name="Wortman J."/>
            <person name="Dyer P.S."/>
            <person name="Grigoriev I.V."/>
        </authorList>
    </citation>
    <scope>NUCLEOTIDE SEQUENCE [LARGE SCALE GENOMIC DNA]</scope>
    <source>
        <strain evidence="4">DTO 134E9</strain>
    </source>
</reference>
<sequence length="314" mass="35599">MIISTLLSKTEYAAILSVFLEDMNLATPSVEYDFTIREPVLEYFSDQPWSPDLNEKAVTLAKAMVTSLNLCWPRVPHDVKIAASIFAIYNTFIEDISGDIQDEIRRFAFNLTAGQRQTSPVLQSLQDFLPGLRMLFGPCAYSVIISGVIHFLNGCLIEQRYDGKLEVPAGAVNFPSYFRQKTGNAEALVQFVFPEETYPEDVYLKQYLLVIPDFCDALNYINDILSFYKESVIGDEQLNYISNVSKVRGISPADALRLTCSSVVQTMGNIRKTLSGNQRMVEDIELSLKGYVQWHLDQPKRYHLGDLEIVYSRL</sequence>
<evidence type="ECO:0008006" key="5">
    <source>
        <dbReference type="Google" id="ProtNLM"/>
    </source>
</evidence>
<dbReference type="STRING" id="1073089.A0A1L9R7S7"/>
<organism evidence="3 4">
    <name type="scientific">Aspergillus wentii DTO 134E9</name>
    <dbReference type="NCBI Taxonomy" id="1073089"/>
    <lineage>
        <taxon>Eukaryota</taxon>
        <taxon>Fungi</taxon>
        <taxon>Dikarya</taxon>
        <taxon>Ascomycota</taxon>
        <taxon>Pezizomycotina</taxon>
        <taxon>Eurotiomycetes</taxon>
        <taxon>Eurotiomycetidae</taxon>
        <taxon>Eurotiales</taxon>
        <taxon>Aspergillaceae</taxon>
        <taxon>Aspergillus</taxon>
        <taxon>Aspergillus subgen. Cremei</taxon>
    </lineage>
</organism>
<gene>
    <name evidence="3" type="ORF">ASPWEDRAFT_44891</name>
</gene>
<accession>A0A1L9R7S7</accession>
<dbReference type="Proteomes" id="UP000184383">
    <property type="component" value="Unassembled WGS sequence"/>
</dbReference>